<name>A0A8E2AJQ6_9APHY</name>
<dbReference type="Proteomes" id="UP000250043">
    <property type="component" value="Unassembled WGS sequence"/>
</dbReference>
<feature type="non-terminal residue" evidence="1">
    <location>
        <position position="1"/>
    </location>
</feature>
<dbReference type="GO" id="GO:0020037">
    <property type="term" value="F:heme binding"/>
    <property type="evidence" value="ECO:0007669"/>
    <property type="project" value="InterPro"/>
</dbReference>
<reference evidence="1 2" key="1">
    <citation type="submission" date="2016-07" db="EMBL/GenBank/DDBJ databases">
        <title>Draft genome of the white-rot fungus Obba rivulosa 3A-2.</title>
        <authorList>
            <consortium name="DOE Joint Genome Institute"/>
            <person name="Miettinen O."/>
            <person name="Riley R."/>
            <person name="Acob R."/>
            <person name="Barry K."/>
            <person name="Cullen D."/>
            <person name="De Vries R."/>
            <person name="Hainaut M."/>
            <person name="Hatakka A."/>
            <person name="Henrissat B."/>
            <person name="Hilden K."/>
            <person name="Kuo R."/>
            <person name="Labutti K."/>
            <person name="Lipzen A."/>
            <person name="Makela M.R."/>
            <person name="Sandor L."/>
            <person name="Spatafora J.W."/>
            <person name="Grigoriev I.V."/>
            <person name="Hibbett D.S."/>
        </authorList>
    </citation>
    <scope>NUCLEOTIDE SEQUENCE [LARGE SCALE GENOMIC DNA]</scope>
    <source>
        <strain evidence="1 2">3A-2</strain>
    </source>
</reference>
<evidence type="ECO:0000313" key="1">
    <source>
        <dbReference type="EMBL" id="OCH83585.1"/>
    </source>
</evidence>
<proteinExistence type="predicted"/>
<dbReference type="AlphaFoldDB" id="A0A8E2AJQ6"/>
<dbReference type="GO" id="GO:0005506">
    <property type="term" value="F:iron ion binding"/>
    <property type="evidence" value="ECO:0007669"/>
    <property type="project" value="InterPro"/>
</dbReference>
<gene>
    <name evidence="1" type="ORF">OBBRIDRAFT_703119</name>
</gene>
<dbReference type="Gene3D" id="1.10.630.10">
    <property type="entry name" value="Cytochrome P450"/>
    <property type="match status" value="1"/>
</dbReference>
<organism evidence="1 2">
    <name type="scientific">Obba rivulosa</name>
    <dbReference type="NCBI Taxonomy" id="1052685"/>
    <lineage>
        <taxon>Eukaryota</taxon>
        <taxon>Fungi</taxon>
        <taxon>Dikarya</taxon>
        <taxon>Basidiomycota</taxon>
        <taxon>Agaricomycotina</taxon>
        <taxon>Agaricomycetes</taxon>
        <taxon>Polyporales</taxon>
        <taxon>Gelatoporiaceae</taxon>
        <taxon>Obba</taxon>
    </lineage>
</organism>
<dbReference type="GO" id="GO:0004497">
    <property type="term" value="F:monooxygenase activity"/>
    <property type="evidence" value="ECO:0007669"/>
    <property type="project" value="InterPro"/>
</dbReference>
<keyword evidence="2" id="KW-1185">Reference proteome</keyword>
<dbReference type="Pfam" id="PF00067">
    <property type="entry name" value="p450"/>
    <property type="match status" value="1"/>
</dbReference>
<protein>
    <submittedName>
        <fullName evidence="1">Cytochrome P450</fullName>
    </submittedName>
</protein>
<sequence length="117" mass="12972">VLQPCRVANWLWGHELAIFEGEADEMYTKWAAACGAFYRVKAALLHQDIIVAADHAAVQHIFQNSDDYVKSPAFRPPVANVLGKGLVWAEGDDHKKQRRILAPAFSPESIKGMADDV</sequence>
<dbReference type="InterPro" id="IPR036396">
    <property type="entry name" value="Cyt_P450_sf"/>
</dbReference>
<dbReference type="GO" id="GO:0016705">
    <property type="term" value="F:oxidoreductase activity, acting on paired donors, with incorporation or reduction of molecular oxygen"/>
    <property type="evidence" value="ECO:0007669"/>
    <property type="project" value="InterPro"/>
</dbReference>
<dbReference type="OrthoDB" id="1470350at2759"/>
<dbReference type="InterPro" id="IPR001128">
    <property type="entry name" value="Cyt_P450"/>
</dbReference>
<dbReference type="EMBL" id="KV722965">
    <property type="protein sequence ID" value="OCH83585.1"/>
    <property type="molecule type" value="Genomic_DNA"/>
</dbReference>
<dbReference type="SUPFAM" id="SSF48264">
    <property type="entry name" value="Cytochrome P450"/>
    <property type="match status" value="1"/>
</dbReference>
<evidence type="ECO:0000313" key="2">
    <source>
        <dbReference type="Proteomes" id="UP000250043"/>
    </source>
</evidence>
<accession>A0A8E2AJQ6</accession>
<feature type="non-terminal residue" evidence="1">
    <location>
        <position position="117"/>
    </location>
</feature>